<evidence type="ECO:0000256" key="8">
    <source>
        <dbReference type="ARBA" id="ARBA00023136"/>
    </source>
</evidence>
<dbReference type="GO" id="GO:0030148">
    <property type="term" value="P:sphingolipid biosynthetic process"/>
    <property type="evidence" value="ECO:0007669"/>
    <property type="project" value="TreeGrafter"/>
</dbReference>
<keyword evidence="9 10" id="KW-0275">Fatty acid biosynthesis</keyword>
<evidence type="ECO:0000256" key="7">
    <source>
        <dbReference type="ARBA" id="ARBA00023098"/>
    </source>
</evidence>
<organism evidence="11 12">
    <name type="scientific">Spodoptera litura</name>
    <name type="common">Asian cotton leafworm</name>
    <dbReference type="NCBI Taxonomy" id="69820"/>
    <lineage>
        <taxon>Eukaryota</taxon>
        <taxon>Metazoa</taxon>
        <taxon>Ecdysozoa</taxon>
        <taxon>Arthropoda</taxon>
        <taxon>Hexapoda</taxon>
        <taxon>Insecta</taxon>
        <taxon>Pterygota</taxon>
        <taxon>Neoptera</taxon>
        <taxon>Endopterygota</taxon>
        <taxon>Lepidoptera</taxon>
        <taxon>Glossata</taxon>
        <taxon>Ditrysia</taxon>
        <taxon>Noctuoidea</taxon>
        <taxon>Noctuidae</taxon>
        <taxon>Amphipyrinae</taxon>
        <taxon>Spodoptera</taxon>
    </lineage>
</organism>
<feature type="transmembrane region" description="Helical" evidence="10">
    <location>
        <begin position="227"/>
        <end position="251"/>
    </location>
</feature>
<dbReference type="InterPro" id="IPR030457">
    <property type="entry name" value="ELO_CS"/>
</dbReference>
<dbReference type="KEGG" id="sliu:111349279"/>
<evidence type="ECO:0000313" key="11">
    <source>
        <dbReference type="Proteomes" id="UP000301870"/>
    </source>
</evidence>
<dbReference type="GO" id="GO:0042761">
    <property type="term" value="P:very long-chain fatty acid biosynthetic process"/>
    <property type="evidence" value="ECO:0007669"/>
    <property type="project" value="TreeGrafter"/>
</dbReference>
<dbReference type="PANTHER" id="PTHR11157">
    <property type="entry name" value="FATTY ACID ACYL TRANSFERASE-RELATED"/>
    <property type="match status" value="1"/>
</dbReference>
<evidence type="ECO:0000256" key="5">
    <source>
        <dbReference type="ARBA" id="ARBA00022832"/>
    </source>
</evidence>
<keyword evidence="3 10" id="KW-0808">Transferase</keyword>
<keyword evidence="5 10" id="KW-0276">Fatty acid metabolism</keyword>
<evidence type="ECO:0000256" key="4">
    <source>
        <dbReference type="ARBA" id="ARBA00022692"/>
    </source>
</evidence>
<dbReference type="GO" id="GO:0034625">
    <property type="term" value="P:fatty acid elongation, monounsaturated fatty acid"/>
    <property type="evidence" value="ECO:0007669"/>
    <property type="project" value="TreeGrafter"/>
</dbReference>
<keyword evidence="7 10" id="KW-0443">Lipid metabolism</keyword>
<dbReference type="OrthoDB" id="434092at2759"/>
<evidence type="ECO:0000313" key="12">
    <source>
        <dbReference type="RefSeq" id="XP_022816096.1"/>
    </source>
</evidence>
<evidence type="ECO:0000256" key="6">
    <source>
        <dbReference type="ARBA" id="ARBA00022989"/>
    </source>
</evidence>
<evidence type="ECO:0000256" key="9">
    <source>
        <dbReference type="ARBA" id="ARBA00023160"/>
    </source>
</evidence>
<name>A0A9J7DSY6_SPOLT</name>
<feature type="transmembrane region" description="Helical" evidence="10">
    <location>
        <begin position="201"/>
        <end position="221"/>
    </location>
</feature>
<evidence type="ECO:0000256" key="2">
    <source>
        <dbReference type="ARBA" id="ARBA00022516"/>
    </source>
</evidence>
<comment type="similarity">
    <text evidence="10">Belongs to the ELO family.</text>
</comment>
<evidence type="ECO:0000256" key="10">
    <source>
        <dbReference type="RuleBase" id="RU361115"/>
    </source>
</evidence>
<dbReference type="AlphaFoldDB" id="A0A9J7DSY6"/>
<protein>
    <recommendedName>
        <fullName evidence="10">Elongation of very long chain fatty acids protein</fullName>
        <ecNumber evidence="10">2.3.1.199</ecNumber>
    </recommendedName>
    <alternativeName>
        <fullName evidence="10">Very-long-chain 3-oxoacyl-CoA synthase</fullName>
    </alternativeName>
</protein>
<dbReference type="GO" id="GO:0019367">
    <property type="term" value="P:fatty acid elongation, saturated fatty acid"/>
    <property type="evidence" value="ECO:0007669"/>
    <property type="project" value="TreeGrafter"/>
</dbReference>
<dbReference type="GO" id="GO:0034626">
    <property type="term" value="P:fatty acid elongation, polyunsaturated fatty acid"/>
    <property type="evidence" value="ECO:0007669"/>
    <property type="project" value="TreeGrafter"/>
</dbReference>
<accession>A0A9J7DSY6</accession>
<evidence type="ECO:0000256" key="3">
    <source>
        <dbReference type="ARBA" id="ARBA00022679"/>
    </source>
</evidence>
<dbReference type="PANTHER" id="PTHR11157:SF103">
    <property type="entry name" value="ELONGATION OF VERY LONG CHAIN FATTY ACIDS PROTEIN"/>
    <property type="match status" value="1"/>
</dbReference>
<evidence type="ECO:0000256" key="1">
    <source>
        <dbReference type="ARBA" id="ARBA00004141"/>
    </source>
</evidence>
<dbReference type="Proteomes" id="UP000301870">
    <property type="component" value="Chromosome 9"/>
</dbReference>
<dbReference type="RefSeq" id="XP_022816096.1">
    <property type="nucleotide sequence ID" value="XM_022960328.1"/>
</dbReference>
<keyword evidence="8 10" id="KW-0472">Membrane</keyword>
<dbReference type="PROSITE" id="PS01188">
    <property type="entry name" value="ELO"/>
    <property type="match status" value="1"/>
</dbReference>
<dbReference type="GO" id="GO:0005789">
    <property type="term" value="C:endoplasmic reticulum membrane"/>
    <property type="evidence" value="ECO:0007669"/>
    <property type="project" value="TreeGrafter"/>
</dbReference>
<dbReference type="GO" id="GO:0009922">
    <property type="term" value="F:fatty acid elongase activity"/>
    <property type="evidence" value="ECO:0007669"/>
    <property type="project" value="UniProtKB-EC"/>
</dbReference>
<dbReference type="InterPro" id="IPR002076">
    <property type="entry name" value="ELO_fam"/>
</dbReference>
<feature type="transmembrane region" description="Helical" evidence="10">
    <location>
        <begin position="67"/>
        <end position="89"/>
    </location>
</feature>
<dbReference type="EC" id="2.3.1.199" evidence="10"/>
<keyword evidence="4 10" id="KW-0812">Transmembrane</keyword>
<sequence length="304" mass="36345">MSFHMHRLQNETFWDFKGKVDFVDEWFLMKSPLPILTITATYLYFVLKVGPEYMKSRKPFNLNNVIILYNIFQVFLSAFLCYLCTQLMLENGFVSKTCLIEKEHTRRGITNEMYYYFLAKTSELLDTVFFVLRKKTSQVTFLHVYHHAMMVVVTWSMLKYEPTYMMIFIRNINSFVHVIMYTYYCLSAFPALKKYLWWKKYITKLQLVQFISILIHFAMVLRTSECTLSYLSCFVVVFNTSLFIVLFGRFYRESYINKGKMKKGEDNQNVQKFDEIKNNDKMENNCIDNDSLNFSNNGIRSKIN</sequence>
<feature type="transmembrane region" description="Helical" evidence="10">
    <location>
        <begin position="164"/>
        <end position="189"/>
    </location>
</feature>
<keyword evidence="11" id="KW-1185">Reference proteome</keyword>
<keyword evidence="6 10" id="KW-1133">Transmembrane helix</keyword>
<dbReference type="Pfam" id="PF01151">
    <property type="entry name" value="ELO"/>
    <property type="match status" value="1"/>
</dbReference>
<reference evidence="12" key="1">
    <citation type="submission" date="2025-08" db="UniProtKB">
        <authorList>
            <consortium name="RefSeq"/>
        </authorList>
    </citation>
    <scope>IDENTIFICATION</scope>
    <source>
        <strain evidence="12">Ishihara</strain>
        <tissue evidence="12">Whole body</tissue>
    </source>
</reference>
<comment type="catalytic activity">
    <reaction evidence="10">
        <text>a very-long-chain acyl-CoA + malonyl-CoA + H(+) = a very-long-chain 3-oxoacyl-CoA + CO2 + CoA</text>
        <dbReference type="Rhea" id="RHEA:32727"/>
        <dbReference type="ChEBI" id="CHEBI:15378"/>
        <dbReference type="ChEBI" id="CHEBI:16526"/>
        <dbReference type="ChEBI" id="CHEBI:57287"/>
        <dbReference type="ChEBI" id="CHEBI:57384"/>
        <dbReference type="ChEBI" id="CHEBI:90725"/>
        <dbReference type="ChEBI" id="CHEBI:90736"/>
        <dbReference type="EC" id="2.3.1.199"/>
    </reaction>
</comment>
<keyword evidence="2 10" id="KW-0444">Lipid biosynthesis</keyword>
<dbReference type="GeneID" id="111349279"/>
<feature type="transmembrane region" description="Helical" evidence="10">
    <location>
        <begin position="26"/>
        <end position="47"/>
    </location>
</feature>
<proteinExistence type="inferred from homology"/>
<comment type="subcellular location">
    <subcellularLocation>
        <location evidence="1">Membrane</location>
        <topology evidence="1">Multi-pass membrane protein</topology>
    </subcellularLocation>
</comment>
<gene>
    <name evidence="12" type="primary">LOC111349279</name>
</gene>